<name>A0A6G9QQB9_9GAMM</name>
<keyword evidence="1" id="KW-0614">Plasmid</keyword>
<dbReference type="Proteomes" id="UP000502608">
    <property type="component" value="Plasmid pPN3F2_2"/>
</dbReference>
<dbReference type="AlphaFoldDB" id="A0A6G9QQB9"/>
<dbReference type="RefSeq" id="WP_167680490.1">
    <property type="nucleotide sequence ID" value="NZ_CP050315.1"/>
</dbReference>
<evidence type="ECO:0000313" key="1">
    <source>
        <dbReference type="EMBL" id="QIR16662.1"/>
    </source>
</evidence>
<keyword evidence="2" id="KW-1185">Reference proteome</keyword>
<dbReference type="KEGG" id="saes:HBH39_19505"/>
<evidence type="ECO:0000313" key="2">
    <source>
        <dbReference type="Proteomes" id="UP000502608"/>
    </source>
</evidence>
<geneLocation type="plasmid" evidence="1 2">
    <name>pPN3F2_2</name>
</geneLocation>
<reference evidence="1 2" key="1">
    <citation type="submission" date="2020-03" db="EMBL/GenBank/DDBJ databases">
        <title>Complete genome sequence of Shewanella sp.</title>
        <authorList>
            <person name="Kim Y.-S."/>
            <person name="Kim S.-J."/>
            <person name="Jung H.-K."/>
            <person name="Kim K.-H."/>
        </authorList>
    </citation>
    <scope>NUCLEOTIDE SEQUENCE [LARGE SCALE GENOMIC DNA]</scope>
    <source>
        <strain evidence="1 2">PN3F2</strain>
        <plasmid evidence="1 2">pPN3F2_2</plasmid>
    </source>
</reference>
<gene>
    <name evidence="1" type="ORF">HBH39_19505</name>
</gene>
<proteinExistence type="predicted"/>
<sequence>MQIFDLKTTRCPEAMIYVRRALSSAISDNFKGDLQLRTIEQSMKRDLPYYLAQLEHSDVKLISAITSPLEESVKERWLEDAEAIEDDLLNIDEQIIFNIKFS</sequence>
<accession>A0A6G9QQB9</accession>
<organism evidence="1 2">
    <name type="scientific">Shewanella aestuarii</name>
    <dbReference type="NCBI Taxonomy" id="1028752"/>
    <lineage>
        <taxon>Bacteria</taxon>
        <taxon>Pseudomonadati</taxon>
        <taxon>Pseudomonadota</taxon>
        <taxon>Gammaproteobacteria</taxon>
        <taxon>Alteromonadales</taxon>
        <taxon>Shewanellaceae</taxon>
        <taxon>Shewanella</taxon>
    </lineage>
</organism>
<evidence type="ECO:0008006" key="3">
    <source>
        <dbReference type="Google" id="ProtNLM"/>
    </source>
</evidence>
<protein>
    <recommendedName>
        <fullName evidence="3">Sulfurtransferase TusA family protein</fullName>
    </recommendedName>
</protein>
<dbReference type="EMBL" id="CP050315">
    <property type="protein sequence ID" value="QIR16662.1"/>
    <property type="molecule type" value="Genomic_DNA"/>
</dbReference>